<name>A0A8D8XND9_9HEMI</name>
<dbReference type="EMBL" id="HBUF01339649">
    <property type="protein sequence ID" value="CAG6700989.1"/>
    <property type="molecule type" value="Transcribed_RNA"/>
</dbReference>
<reference evidence="1" key="1">
    <citation type="submission" date="2021-05" db="EMBL/GenBank/DDBJ databases">
        <authorList>
            <person name="Alioto T."/>
            <person name="Alioto T."/>
            <person name="Gomez Garrido J."/>
        </authorList>
    </citation>
    <scope>NUCLEOTIDE SEQUENCE</scope>
</reference>
<dbReference type="AlphaFoldDB" id="A0A8D8XND9"/>
<accession>A0A8D8XND9</accession>
<dbReference type="EMBL" id="HBUF01339648">
    <property type="protein sequence ID" value="CAG6700988.1"/>
    <property type="molecule type" value="Transcribed_RNA"/>
</dbReference>
<proteinExistence type="predicted"/>
<organism evidence="1">
    <name type="scientific">Cacopsylla melanoneura</name>
    <dbReference type="NCBI Taxonomy" id="428564"/>
    <lineage>
        <taxon>Eukaryota</taxon>
        <taxon>Metazoa</taxon>
        <taxon>Ecdysozoa</taxon>
        <taxon>Arthropoda</taxon>
        <taxon>Hexapoda</taxon>
        <taxon>Insecta</taxon>
        <taxon>Pterygota</taxon>
        <taxon>Neoptera</taxon>
        <taxon>Paraneoptera</taxon>
        <taxon>Hemiptera</taxon>
        <taxon>Sternorrhyncha</taxon>
        <taxon>Psylloidea</taxon>
        <taxon>Psyllidae</taxon>
        <taxon>Psyllinae</taxon>
        <taxon>Cacopsylla</taxon>
    </lineage>
</organism>
<sequence>MFLYKRMMVFFSQRDIYQISKSHVFTNLHGAFTRINLENGQTLVRGPNTGVLTLFTIRIIEFNISIPALFQRNSRLQCCHFTLFCLHLCEISVSQYIAVV</sequence>
<protein>
    <submittedName>
        <fullName evidence="1">Uncharacterized protein</fullName>
    </submittedName>
</protein>
<dbReference type="EMBL" id="HBUF01339646">
    <property type="protein sequence ID" value="CAG6700985.1"/>
    <property type="molecule type" value="Transcribed_RNA"/>
</dbReference>
<evidence type="ECO:0000313" key="1">
    <source>
        <dbReference type="EMBL" id="CAG6700985.1"/>
    </source>
</evidence>